<dbReference type="PANTHER" id="PTHR46600:SF11">
    <property type="entry name" value="THAP DOMAIN-CONTAINING PROTEIN 10"/>
    <property type="match status" value="1"/>
</dbReference>
<dbReference type="Gene3D" id="3.30.160.60">
    <property type="entry name" value="Classic Zinc Finger"/>
    <property type="match status" value="1"/>
</dbReference>
<dbReference type="EMBL" id="CAJOBC010002679">
    <property type="protein sequence ID" value="CAF3745599.1"/>
    <property type="molecule type" value="Genomic_DNA"/>
</dbReference>
<dbReference type="GO" id="GO:0043565">
    <property type="term" value="F:sequence-specific DNA binding"/>
    <property type="evidence" value="ECO:0007669"/>
    <property type="project" value="InterPro"/>
</dbReference>
<dbReference type="SMART" id="SM00692">
    <property type="entry name" value="DM3"/>
    <property type="match status" value="2"/>
</dbReference>
<dbReference type="EMBL" id="CAJNOQ010002679">
    <property type="protein sequence ID" value="CAF0972635.1"/>
    <property type="molecule type" value="Genomic_DNA"/>
</dbReference>
<evidence type="ECO:0000256" key="5">
    <source>
        <dbReference type="PROSITE-ProRule" id="PRU00309"/>
    </source>
</evidence>
<dbReference type="PROSITE" id="PS50950">
    <property type="entry name" value="ZF_THAP"/>
    <property type="match status" value="2"/>
</dbReference>
<reference evidence="8" key="1">
    <citation type="submission" date="2021-02" db="EMBL/GenBank/DDBJ databases">
        <authorList>
            <person name="Nowell W R."/>
        </authorList>
    </citation>
    <scope>NUCLEOTIDE SEQUENCE</scope>
</reference>
<keyword evidence="3" id="KW-0862">Zinc</keyword>
<comment type="caution">
    <text evidence="8">The sequence shown here is derived from an EMBL/GenBank/DDBJ whole genome shotgun (WGS) entry which is preliminary data.</text>
</comment>
<accession>A0A814EVH5</accession>
<evidence type="ECO:0000256" key="2">
    <source>
        <dbReference type="ARBA" id="ARBA00022771"/>
    </source>
</evidence>
<dbReference type="InterPro" id="IPR013087">
    <property type="entry name" value="Znf_C2H2_type"/>
</dbReference>
<dbReference type="OrthoDB" id="10032537at2759"/>
<evidence type="ECO:0000256" key="1">
    <source>
        <dbReference type="ARBA" id="ARBA00022723"/>
    </source>
</evidence>
<proteinExistence type="predicted"/>
<evidence type="ECO:0000256" key="4">
    <source>
        <dbReference type="ARBA" id="ARBA00023125"/>
    </source>
</evidence>
<evidence type="ECO:0000313" key="10">
    <source>
        <dbReference type="Proteomes" id="UP000663829"/>
    </source>
</evidence>
<organism evidence="8 10">
    <name type="scientific">Didymodactylos carnosus</name>
    <dbReference type="NCBI Taxonomy" id="1234261"/>
    <lineage>
        <taxon>Eukaryota</taxon>
        <taxon>Metazoa</taxon>
        <taxon>Spiralia</taxon>
        <taxon>Gnathifera</taxon>
        <taxon>Rotifera</taxon>
        <taxon>Eurotatoria</taxon>
        <taxon>Bdelloidea</taxon>
        <taxon>Philodinida</taxon>
        <taxon>Philodinidae</taxon>
        <taxon>Didymodactylos</taxon>
    </lineage>
</organism>
<evidence type="ECO:0000256" key="3">
    <source>
        <dbReference type="ARBA" id="ARBA00022833"/>
    </source>
</evidence>
<keyword evidence="2 5" id="KW-0863">Zinc-finger</keyword>
<feature type="compositionally biased region" description="Low complexity" evidence="6">
    <location>
        <begin position="727"/>
        <end position="741"/>
    </location>
</feature>
<feature type="region of interest" description="Disordered" evidence="6">
    <location>
        <begin position="798"/>
        <end position="819"/>
    </location>
</feature>
<feature type="region of interest" description="Disordered" evidence="6">
    <location>
        <begin position="933"/>
        <end position="959"/>
    </location>
</feature>
<feature type="region of interest" description="Disordered" evidence="6">
    <location>
        <begin position="727"/>
        <end position="747"/>
    </location>
</feature>
<feature type="domain" description="THAP-type" evidence="7">
    <location>
        <begin position="555"/>
        <end position="634"/>
    </location>
</feature>
<keyword evidence="1" id="KW-0479">Metal-binding</keyword>
<dbReference type="Pfam" id="PF05485">
    <property type="entry name" value="THAP"/>
    <property type="match status" value="2"/>
</dbReference>
<dbReference type="PANTHER" id="PTHR46600">
    <property type="entry name" value="THAP DOMAIN-CONTAINING"/>
    <property type="match status" value="1"/>
</dbReference>
<dbReference type="PROSITE" id="PS00028">
    <property type="entry name" value="ZINC_FINGER_C2H2_1"/>
    <property type="match status" value="2"/>
</dbReference>
<feature type="compositionally biased region" description="Basic residues" evidence="6">
    <location>
        <begin position="58"/>
        <end position="78"/>
    </location>
</feature>
<name>A0A814EVH5_9BILA</name>
<dbReference type="InterPro" id="IPR006612">
    <property type="entry name" value="THAP_Znf"/>
</dbReference>
<dbReference type="SMART" id="SM00980">
    <property type="entry name" value="THAP"/>
    <property type="match status" value="2"/>
</dbReference>
<feature type="compositionally biased region" description="Polar residues" evidence="6">
    <location>
        <begin position="81"/>
        <end position="91"/>
    </location>
</feature>
<keyword evidence="4 5" id="KW-0238">DNA-binding</keyword>
<dbReference type="InterPro" id="IPR026516">
    <property type="entry name" value="THAP1/10"/>
</dbReference>
<dbReference type="GO" id="GO:0008270">
    <property type="term" value="F:zinc ion binding"/>
    <property type="evidence" value="ECO:0007669"/>
    <property type="project" value="UniProtKB-KW"/>
</dbReference>
<dbReference type="Proteomes" id="UP000681722">
    <property type="component" value="Unassembled WGS sequence"/>
</dbReference>
<keyword evidence="10" id="KW-1185">Reference proteome</keyword>
<feature type="compositionally biased region" description="Polar residues" evidence="6">
    <location>
        <begin position="124"/>
        <end position="133"/>
    </location>
</feature>
<dbReference type="AlphaFoldDB" id="A0A814EVH5"/>
<dbReference type="SMART" id="SM00355">
    <property type="entry name" value="ZnF_C2H2"/>
    <property type="match status" value="4"/>
</dbReference>
<evidence type="ECO:0000313" key="9">
    <source>
        <dbReference type="EMBL" id="CAF3745599.1"/>
    </source>
</evidence>
<dbReference type="Proteomes" id="UP000663829">
    <property type="component" value="Unassembled WGS sequence"/>
</dbReference>
<feature type="region of interest" description="Disordered" evidence="6">
    <location>
        <begin position="58"/>
        <end position="166"/>
    </location>
</feature>
<sequence>MRCSCTPCCSFDVKQIHDSTLNRSLSIQNTAPAITTGIVENCCLSKLEVDCRVECERTKRKSNREKHRKSKRGYKRRLLSPNMTLLSTRSLSKFDNEHHNKEPKKRYTYYRSNSPPIDDELRNEQNTGITKQLSSSSFTTSSSINTNNSTSTSTNNTANTSSSSTFSIISKKSNKKLANYYKQQILNSFRKLQRYLTAVNKITEGESREDETVKDQPLIYTNYLMNNTTSNTNYHQQFKPLIFSCVPLTSNHTAVTTKQKYSDDANDKYLDEEIRQLKLSVNHLIKIIAQKNKQPEGDIIEQLSKEMTTAIESSKAEVHSNKNQTTTATTKLCDSVKRIFSLFGKEATPCNTLNKEQYQSKIEDECRQRSIRSRKLLNSQKTTQSSCENYCIVHGCPNGSISHPSVQRFSVPTHLPNIAHQWYKNTMRTDLRPSSQHSVCECHFEESCFEHVSTMDRHTGENKTTKCLKTKSLPTLFDLEVFYKMIAYQDKLQESNKTIKKTNITFHTSNPELDGKTLEPILKMNLESGHVKTRLAPTSPGNKDTQPSPVFEGKATNRCFVEGCEHAYVARRHRVQLYKIPRDPGMARKWLDACGSSAPVSPATSVFKVCREHFTPMDFEGPTTLRLDAVPSQFTPRSCLLMNKQLPEQSTIRQQSYNDDANSEMNHSNNTKRFRSDNVAMIRPKHSTVDTKRLQKAINTQPYVNYNQARFRSSKNSHFPQITSQYQSFSQQHSQKQDFSPPLSPLPRRESIEESIKQMIRETKQQIDVELNMSCSEEQLSDAQLSHFPVKVLDKMANSAKKQNARSRPPPRQPTRTYYQQQSDIFDDDEMDDIAMDYDDDVGGDSHLNDKDWLSQTQDDRLPWSKRGGRVGHFAYNRGGSANSLYRVGNGSVGRNSVPSANRSREHFLNTQFVKPEATRKASIPFLQPAFDHPITHYPRDQPLPRIKPGSVRTREEGLEVELEQTYRQTLTKYYGQKPGGTIALSEYGDYRSKCSACNETLENNIQLIIHLCKHFENKQQDEQQEQKEEKREDYISPFNQIQTKCEQCRSEFSNPYYLYMHIDEKHMLNLNEYQCRICQQKHGSLLELIAHLNLCHCGLEMPYYCEVCTFRTSMYSDMIYHIDELHKNTRYFFCPYCFAAIQLPLLNNSLFLNGSAAFKHLLLHFNKVDNGRATQSKFKHCRKCTLHVKSIKDHLTRDHLNIVDGIKAMYYNDADGTEKQSENECDLDIEDSLDENATLEDKTLSARYITPSKV</sequence>
<evidence type="ECO:0000259" key="7">
    <source>
        <dbReference type="PROSITE" id="PS50950"/>
    </source>
</evidence>
<protein>
    <recommendedName>
        <fullName evidence="7">THAP-type domain-containing protein</fullName>
    </recommendedName>
</protein>
<evidence type="ECO:0000256" key="6">
    <source>
        <dbReference type="SAM" id="MobiDB-lite"/>
    </source>
</evidence>
<dbReference type="SUPFAM" id="SSF57716">
    <property type="entry name" value="Glucocorticoid receptor-like (DNA-binding domain)"/>
    <property type="match status" value="2"/>
</dbReference>
<gene>
    <name evidence="8" type="ORF">GPM918_LOCUS12320</name>
    <name evidence="9" type="ORF">SRO942_LOCUS12321</name>
</gene>
<feature type="domain" description="THAP-type" evidence="7">
    <location>
        <begin position="387"/>
        <end position="477"/>
    </location>
</feature>
<evidence type="ECO:0000313" key="8">
    <source>
        <dbReference type="EMBL" id="CAF0972635.1"/>
    </source>
</evidence>
<feature type="compositionally biased region" description="Low complexity" evidence="6">
    <location>
        <begin position="134"/>
        <end position="166"/>
    </location>
</feature>